<dbReference type="EMBL" id="FMZX01000008">
    <property type="protein sequence ID" value="SDD48643.1"/>
    <property type="molecule type" value="Genomic_DNA"/>
</dbReference>
<dbReference type="InterPro" id="IPR007939">
    <property type="entry name" value="Cu-R_B_prcur"/>
</dbReference>
<reference evidence="3 4" key="1">
    <citation type="submission" date="2016-10" db="EMBL/GenBank/DDBJ databases">
        <authorList>
            <person name="de Groot N.N."/>
        </authorList>
    </citation>
    <scope>NUCLEOTIDE SEQUENCE [LARGE SCALE GENOMIC DNA]</scope>
    <source>
        <strain evidence="3 4">CPCC 100156</strain>
    </source>
</reference>
<proteinExistence type="predicted"/>
<dbReference type="AlphaFoldDB" id="A0A1G6V5C3"/>
<evidence type="ECO:0000313" key="4">
    <source>
        <dbReference type="Proteomes" id="UP000198925"/>
    </source>
</evidence>
<dbReference type="GO" id="GO:0005507">
    <property type="term" value="F:copper ion binding"/>
    <property type="evidence" value="ECO:0007669"/>
    <property type="project" value="InterPro"/>
</dbReference>
<dbReference type="GO" id="GO:0009279">
    <property type="term" value="C:cell outer membrane"/>
    <property type="evidence" value="ECO:0007669"/>
    <property type="project" value="InterPro"/>
</dbReference>
<feature type="compositionally biased region" description="Polar residues" evidence="1">
    <location>
        <begin position="40"/>
        <end position="55"/>
    </location>
</feature>
<sequence>MTFSFSKATSAGLLVAALSFSSAWAQAGGGHAGHGAPVSLGTNPSAVQSVGTTPASGAEDHTGHSPIYFGAVLFDQNEMRSNGRGSPIYAWEGSGFYGTDYHRVWVNTRGETSRERGALERAEAQVLYSRLIGYYWDLQAGVRHDFRIDPREGTPSRTYGVFGLQGLAPGFFEVQLQGFVGGDGVFLARAAASYDLLITNRLVLQPEVELNFSTGWDRDALIAPGLYRTEVGLRLRYEITREFAPYIGYSFESFNGGATGLNRRLGEKPSQSTVVAGIRIFF</sequence>
<feature type="region of interest" description="Disordered" evidence="1">
    <location>
        <begin position="32"/>
        <end position="62"/>
    </location>
</feature>
<feature type="signal peptide" evidence="2">
    <location>
        <begin position="1"/>
        <end position="27"/>
    </location>
</feature>
<dbReference type="Proteomes" id="UP000198925">
    <property type="component" value="Unassembled WGS sequence"/>
</dbReference>
<dbReference type="RefSeq" id="WP_176849594.1">
    <property type="nucleotide sequence ID" value="NZ_FMZX01000008.1"/>
</dbReference>
<dbReference type="Pfam" id="PF05275">
    <property type="entry name" value="CopB"/>
    <property type="match status" value="1"/>
</dbReference>
<feature type="chain" id="PRO_5011574315" evidence="2">
    <location>
        <begin position="28"/>
        <end position="282"/>
    </location>
</feature>
<dbReference type="GO" id="GO:0006878">
    <property type="term" value="P:intracellular copper ion homeostasis"/>
    <property type="evidence" value="ECO:0007669"/>
    <property type="project" value="InterPro"/>
</dbReference>
<evidence type="ECO:0000313" key="3">
    <source>
        <dbReference type="EMBL" id="SDD48643.1"/>
    </source>
</evidence>
<gene>
    <name evidence="3" type="ORF">SAMN04487779_1008130</name>
</gene>
<accession>A0A1G6V5C3</accession>
<organism evidence="3 4">
    <name type="scientific">Belnapia rosea</name>
    <dbReference type="NCBI Taxonomy" id="938405"/>
    <lineage>
        <taxon>Bacteria</taxon>
        <taxon>Pseudomonadati</taxon>
        <taxon>Pseudomonadota</taxon>
        <taxon>Alphaproteobacteria</taxon>
        <taxon>Acetobacterales</taxon>
        <taxon>Roseomonadaceae</taxon>
        <taxon>Belnapia</taxon>
    </lineage>
</organism>
<keyword evidence="2" id="KW-0732">Signal</keyword>
<protein>
    <submittedName>
        <fullName evidence="3">Copper resistance protein B</fullName>
    </submittedName>
</protein>
<keyword evidence="4" id="KW-1185">Reference proteome</keyword>
<evidence type="ECO:0000256" key="2">
    <source>
        <dbReference type="SAM" id="SignalP"/>
    </source>
</evidence>
<name>A0A1G6V5C3_9PROT</name>
<evidence type="ECO:0000256" key="1">
    <source>
        <dbReference type="SAM" id="MobiDB-lite"/>
    </source>
</evidence>